<dbReference type="Proteomes" id="UP000036367">
    <property type="component" value="Unassembled WGS sequence"/>
</dbReference>
<comment type="caution">
    <text evidence="1">The sequence shown here is derived from an EMBL/GenBank/DDBJ whole genome shotgun (WGS) entry which is preliminary data.</text>
</comment>
<name>A0A0J1EDN8_RHOIS</name>
<sequence length="51" mass="5376">MVARQCATTKAGTVGAMERPMTLEAGRVGMMNQLASKCSKEVGKNQAGFQT</sequence>
<accession>A0A0J1EDN8</accession>
<dbReference type="AlphaFoldDB" id="A0A0J1EDN8"/>
<reference evidence="1" key="1">
    <citation type="submission" date="2015-05" db="EMBL/GenBank/DDBJ databases">
        <title>Permanent draft genome of Rhodopirellula islandicus K833.</title>
        <authorList>
            <person name="Kizina J."/>
            <person name="Richter M."/>
            <person name="Glockner F.O."/>
            <person name="Harder J."/>
        </authorList>
    </citation>
    <scope>NUCLEOTIDE SEQUENCE [LARGE SCALE GENOMIC DNA]</scope>
    <source>
        <strain evidence="1">K833</strain>
    </source>
</reference>
<dbReference type="STRING" id="595434.RISK_004066"/>
<evidence type="ECO:0000313" key="1">
    <source>
        <dbReference type="EMBL" id="KLU03659.1"/>
    </source>
</evidence>
<proteinExistence type="predicted"/>
<keyword evidence="2" id="KW-1185">Reference proteome</keyword>
<dbReference type="EMBL" id="LECT01000031">
    <property type="protein sequence ID" value="KLU03659.1"/>
    <property type="molecule type" value="Genomic_DNA"/>
</dbReference>
<evidence type="ECO:0000313" key="2">
    <source>
        <dbReference type="Proteomes" id="UP000036367"/>
    </source>
</evidence>
<organism evidence="1 2">
    <name type="scientific">Rhodopirellula islandica</name>
    <dbReference type="NCBI Taxonomy" id="595434"/>
    <lineage>
        <taxon>Bacteria</taxon>
        <taxon>Pseudomonadati</taxon>
        <taxon>Planctomycetota</taxon>
        <taxon>Planctomycetia</taxon>
        <taxon>Pirellulales</taxon>
        <taxon>Pirellulaceae</taxon>
        <taxon>Rhodopirellula</taxon>
    </lineage>
</organism>
<gene>
    <name evidence="1" type="ORF">RISK_004066</name>
</gene>
<protein>
    <submittedName>
        <fullName evidence="1">Uncharacterized protein</fullName>
    </submittedName>
</protein>